<organism evidence="1 2">
    <name type="scientific">Sphagnum jensenii</name>
    <dbReference type="NCBI Taxonomy" id="128206"/>
    <lineage>
        <taxon>Eukaryota</taxon>
        <taxon>Viridiplantae</taxon>
        <taxon>Streptophyta</taxon>
        <taxon>Embryophyta</taxon>
        <taxon>Bryophyta</taxon>
        <taxon>Sphagnophytina</taxon>
        <taxon>Sphagnopsida</taxon>
        <taxon>Sphagnales</taxon>
        <taxon>Sphagnaceae</taxon>
        <taxon>Sphagnum</taxon>
    </lineage>
</organism>
<accession>A0ABP0WFX4</accession>
<gene>
    <name evidence="1" type="ORF">CSSPJE1EN1_LOCUS11241</name>
</gene>
<name>A0ABP0WFX4_9BRYO</name>
<dbReference type="Proteomes" id="UP001497444">
    <property type="component" value="Chromosome 18"/>
</dbReference>
<proteinExistence type="predicted"/>
<dbReference type="EMBL" id="OZ020113">
    <property type="protein sequence ID" value="CAK9265763.1"/>
    <property type="molecule type" value="Genomic_DNA"/>
</dbReference>
<protein>
    <submittedName>
        <fullName evidence="1">Uncharacterized protein</fullName>
    </submittedName>
</protein>
<reference evidence="1" key="1">
    <citation type="submission" date="2024-02" db="EMBL/GenBank/DDBJ databases">
        <authorList>
            <consortium name="ELIXIR-Norway"/>
            <consortium name="Elixir Norway"/>
        </authorList>
    </citation>
    <scope>NUCLEOTIDE SEQUENCE</scope>
</reference>
<evidence type="ECO:0000313" key="1">
    <source>
        <dbReference type="EMBL" id="CAK9265763.1"/>
    </source>
</evidence>
<keyword evidence="2" id="KW-1185">Reference proteome</keyword>
<evidence type="ECO:0000313" key="2">
    <source>
        <dbReference type="Proteomes" id="UP001497444"/>
    </source>
</evidence>
<sequence>MEREAAVVVTVKIASVEEPKWTTMMAKNVRHVGSQAMETLVDTPKQKEGKFNLRLTCFEAKEGETEKELVQRFNTELLQGQMRLRAKVVATTWQRPAIAWASTSTASVRPSAVLFKFATNKDRQAVL</sequence>